<feature type="transmembrane region" description="Helical" evidence="7">
    <location>
        <begin position="158"/>
        <end position="180"/>
    </location>
</feature>
<feature type="domain" description="Histidine kinase" evidence="8">
    <location>
        <begin position="688"/>
        <end position="945"/>
    </location>
</feature>
<keyword evidence="5" id="KW-0902">Two-component regulatory system</keyword>
<sequence>MFPDRKMRLPRSLSSLETWGFSMTSPLTWIGVAVPINAALGTKAMFVLLPCVIVGMLLNLQVKRMAMHFPEMSGGTPNYTTKLLKKYPGLGRYAAIGYFIGWASGPAMNAILLTDLIQANLKPLGIACPEMLLKVGFTTLPFIVAFSGTRALALLHMFLVIPAAAIALTYSVQGIGWLALSPNSPGLIPPNLAFDPTSLNFGDWAKFYFIATYIVYSCESAAAFVADSRKPQKTLKFLSWTAWLMPIFFLGSSWVLMRLATPALGEDTFLNLLATAKPFWGHSASFLATLLIACGNLLGLATAVALCPRVLYQLALDGHMAPVFGVVSRRGVLTPALIFTFLISLVFLCWGNVTQVVMVGGTGYFAAIAITHLAFWLQRGRPEVRWGWWSGGFFLVELLVLIVGGLSLGKRDWLISILFPLTILAADAVIRRVSFAFMHPAWWIKRRRSLFDNDLKKDVVVLQVSILLVLISGATAIGWLIRARLDDAPIQASTNLLAILVMSIAFVGIAIASWTSLLQVTSIVEARDEAEHLFRIALDTVLDAVLLLDENGIVRKANKAALQLLEMDTNHLQELHLSNLLIDLPDQPENWSTRSEQTLKRRSRILDVAISTRVNQNIQEYIVILRDITQRKQAEAELRQTLQIKEELAATATAQAAKLKLALQDLQRTQAQLIQTEKMSSLGQLVAGVAHEINNPVNFIHGNLTHIDSYIQDLIALIKLYQNNYPQTTEEINDFIAEIDFDFLMQDMPKTFSSMKFGTDRIREIVLTLRNFSRLDESDMKPVNIHEGIDSTLLILQSRLKAKSEHPPIEIIKEYGDLPKVQCYAGQLNQVFMNILSNSIDALDDYNQIKKAEDKNNFSKIIISTKLLNPDFVAISIKDNGGGMSESVRQKLFDPFFTTKPVGQGTGLGLSISYQIVVDKHKGKIECISQPGFGAEFCIEIPIRQKSLAIER</sequence>
<comment type="catalytic activity">
    <reaction evidence="1">
        <text>ATP + protein L-histidine = ADP + protein N-phospho-L-histidine.</text>
        <dbReference type="EC" id="2.7.13.3"/>
    </reaction>
</comment>
<keyword evidence="4" id="KW-0418">Kinase</keyword>
<feature type="transmembrane region" description="Helical" evidence="7">
    <location>
        <begin position="359"/>
        <end position="377"/>
    </location>
</feature>
<dbReference type="EC" id="2.7.13.3" evidence="2"/>
<dbReference type="InterPro" id="IPR005467">
    <property type="entry name" value="His_kinase_dom"/>
</dbReference>
<keyword evidence="7" id="KW-0812">Transmembrane</keyword>
<feature type="transmembrane region" description="Helical" evidence="7">
    <location>
        <begin position="44"/>
        <end position="62"/>
    </location>
</feature>
<dbReference type="InterPro" id="IPR035965">
    <property type="entry name" value="PAS-like_dom_sf"/>
</dbReference>
<keyword evidence="3" id="KW-0597">Phosphoprotein</keyword>
<keyword evidence="10" id="KW-1185">Reference proteome</keyword>
<dbReference type="InterPro" id="IPR003594">
    <property type="entry name" value="HATPase_dom"/>
</dbReference>
<feature type="transmembrane region" description="Helical" evidence="7">
    <location>
        <begin position="413"/>
        <end position="438"/>
    </location>
</feature>
<evidence type="ECO:0000256" key="3">
    <source>
        <dbReference type="ARBA" id="ARBA00022553"/>
    </source>
</evidence>
<dbReference type="InterPro" id="IPR004358">
    <property type="entry name" value="Sig_transdc_His_kin-like_C"/>
</dbReference>
<dbReference type="SUPFAM" id="SSF55874">
    <property type="entry name" value="ATPase domain of HSP90 chaperone/DNA topoisomerase II/histidine kinase"/>
    <property type="match status" value="1"/>
</dbReference>
<protein>
    <recommendedName>
        <fullName evidence="2">histidine kinase</fullName>
        <ecNumber evidence="2">2.7.13.3</ecNumber>
    </recommendedName>
</protein>
<dbReference type="InterPro" id="IPR036097">
    <property type="entry name" value="HisK_dim/P_sf"/>
</dbReference>
<evidence type="ECO:0000313" key="10">
    <source>
        <dbReference type="Proteomes" id="UP000031549"/>
    </source>
</evidence>
<proteinExistence type="predicted"/>
<evidence type="ECO:0000256" key="1">
    <source>
        <dbReference type="ARBA" id="ARBA00000085"/>
    </source>
</evidence>
<feature type="transmembrane region" description="Helical" evidence="7">
    <location>
        <begin position="459"/>
        <end position="481"/>
    </location>
</feature>
<evidence type="ECO:0000256" key="6">
    <source>
        <dbReference type="SAM" id="Coils"/>
    </source>
</evidence>
<feature type="transmembrane region" description="Helical" evidence="7">
    <location>
        <begin position="207"/>
        <end position="225"/>
    </location>
</feature>
<feature type="transmembrane region" description="Helical" evidence="7">
    <location>
        <begin position="496"/>
        <end position="517"/>
    </location>
</feature>
<feature type="transmembrane region" description="Helical" evidence="7">
    <location>
        <begin position="237"/>
        <end position="257"/>
    </location>
</feature>
<dbReference type="PANTHER" id="PTHR43065">
    <property type="entry name" value="SENSOR HISTIDINE KINASE"/>
    <property type="match status" value="1"/>
</dbReference>
<dbReference type="SUPFAM" id="SSF47384">
    <property type="entry name" value="Homodimeric domain of signal transducing histidine kinase"/>
    <property type="match status" value="1"/>
</dbReference>
<dbReference type="Gene3D" id="3.30.565.10">
    <property type="entry name" value="Histidine kinase-like ATPase, C-terminal domain"/>
    <property type="match status" value="1"/>
</dbReference>
<feature type="transmembrane region" description="Helical" evidence="7">
    <location>
        <begin position="286"/>
        <end position="311"/>
    </location>
</feature>
<feature type="transmembrane region" description="Helical" evidence="7">
    <location>
        <begin position="332"/>
        <end position="353"/>
    </location>
</feature>
<dbReference type="InterPro" id="IPR036890">
    <property type="entry name" value="HATPase_C_sf"/>
</dbReference>
<dbReference type="Gene3D" id="1.20.1740.10">
    <property type="entry name" value="Amino acid/polyamine transporter I"/>
    <property type="match status" value="1"/>
</dbReference>
<keyword evidence="7" id="KW-0472">Membrane</keyword>
<dbReference type="CDD" id="cd00082">
    <property type="entry name" value="HisKA"/>
    <property type="match status" value="1"/>
</dbReference>
<feature type="coiled-coil region" evidence="6">
    <location>
        <begin position="631"/>
        <end position="679"/>
    </location>
</feature>
<feature type="transmembrane region" description="Helical" evidence="7">
    <location>
        <begin position="93"/>
        <end position="112"/>
    </location>
</feature>
<gene>
    <name evidence="9" type="ORF">PI95_011895</name>
</gene>
<dbReference type="Pfam" id="PF02518">
    <property type="entry name" value="HATPase_c"/>
    <property type="match status" value="1"/>
</dbReference>
<dbReference type="InterPro" id="IPR003661">
    <property type="entry name" value="HisK_dim/P_dom"/>
</dbReference>
<evidence type="ECO:0000259" key="8">
    <source>
        <dbReference type="PROSITE" id="PS50109"/>
    </source>
</evidence>
<evidence type="ECO:0000256" key="5">
    <source>
        <dbReference type="ARBA" id="ARBA00023012"/>
    </source>
</evidence>
<dbReference type="Pfam" id="PF13188">
    <property type="entry name" value="PAS_8"/>
    <property type="match status" value="1"/>
</dbReference>
<dbReference type="PRINTS" id="PR00344">
    <property type="entry name" value="BCTRLSENSOR"/>
</dbReference>
<keyword evidence="6" id="KW-0175">Coiled coil</keyword>
<dbReference type="NCBIfam" id="TIGR00229">
    <property type="entry name" value="sensory_box"/>
    <property type="match status" value="1"/>
</dbReference>
<dbReference type="PANTHER" id="PTHR43065:SF50">
    <property type="entry name" value="HISTIDINE KINASE"/>
    <property type="match status" value="1"/>
</dbReference>
<evidence type="ECO:0000256" key="2">
    <source>
        <dbReference type="ARBA" id="ARBA00012438"/>
    </source>
</evidence>
<comment type="caution">
    <text evidence="9">The sequence shown here is derived from an EMBL/GenBank/DDBJ whole genome shotgun (WGS) entry which is preliminary data.</text>
</comment>
<dbReference type="InterPro" id="IPR000014">
    <property type="entry name" value="PAS"/>
</dbReference>
<dbReference type="AlphaFoldDB" id="A0A846H6H1"/>
<dbReference type="GO" id="GO:0000155">
    <property type="term" value="F:phosphorelay sensor kinase activity"/>
    <property type="evidence" value="ECO:0007669"/>
    <property type="project" value="InterPro"/>
</dbReference>
<feature type="transmembrane region" description="Helical" evidence="7">
    <location>
        <begin position="386"/>
        <end position="407"/>
    </location>
</feature>
<dbReference type="Proteomes" id="UP000031549">
    <property type="component" value="Unassembled WGS sequence"/>
</dbReference>
<accession>A0A846H6H1</accession>
<dbReference type="Gene3D" id="3.30.450.20">
    <property type="entry name" value="PAS domain"/>
    <property type="match status" value="1"/>
</dbReference>
<dbReference type="Gene3D" id="1.10.287.130">
    <property type="match status" value="1"/>
</dbReference>
<evidence type="ECO:0000256" key="7">
    <source>
        <dbReference type="SAM" id="Phobius"/>
    </source>
</evidence>
<feature type="transmembrane region" description="Helical" evidence="7">
    <location>
        <begin position="124"/>
        <end position="146"/>
    </location>
</feature>
<dbReference type="SMART" id="SM00387">
    <property type="entry name" value="HATPase_c"/>
    <property type="match status" value="1"/>
</dbReference>
<dbReference type="PROSITE" id="PS50109">
    <property type="entry name" value="HIS_KIN"/>
    <property type="match status" value="1"/>
</dbReference>
<feature type="transmembrane region" description="Helical" evidence="7">
    <location>
        <begin position="20"/>
        <end position="38"/>
    </location>
</feature>
<reference evidence="9 10" key="1">
    <citation type="journal article" date="2015" name="Genome Announc.">
        <title>Draft Genome Sequence of Cyanobacterium Hassallia byssoidea Strain VB512170, Isolated from Monuments in India.</title>
        <authorList>
            <person name="Singh D."/>
            <person name="Chandrababunaidu M.M."/>
            <person name="Panda A."/>
            <person name="Sen D."/>
            <person name="Bhattacharyya S."/>
            <person name="Adhikary S.P."/>
            <person name="Tripathy S."/>
        </authorList>
    </citation>
    <scope>NUCLEOTIDE SEQUENCE [LARGE SCALE GENOMIC DNA]</scope>
    <source>
        <strain evidence="9 10">VB512170</strain>
    </source>
</reference>
<keyword evidence="4" id="KW-0808">Transferase</keyword>
<keyword evidence="7" id="KW-1133">Transmembrane helix</keyword>
<evidence type="ECO:0000313" key="9">
    <source>
        <dbReference type="EMBL" id="NEU73247.1"/>
    </source>
</evidence>
<dbReference type="SUPFAM" id="SSF55785">
    <property type="entry name" value="PYP-like sensor domain (PAS domain)"/>
    <property type="match status" value="1"/>
</dbReference>
<organism evidence="9 10">
    <name type="scientific">Hassallia byssoidea VB512170</name>
    <dbReference type="NCBI Taxonomy" id="1304833"/>
    <lineage>
        <taxon>Bacteria</taxon>
        <taxon>Bacillati</taxon>
        <taxon>Cyanobacteriota</taxon>
        <taxon>Cyanophyceae</taxon>
        <taxon>Nostocales</taxon>
        <taxon>Tolypothrichaceae</taxon>
        <taxon>Hassallia</taxon>
    </lineage>
</organism>
<dbReference type="EMBL" id="JTCM02000020">
    <property type="protein sequence ID" value="NEU73247.1"/>
    <property type="molecule type" value="Genomic_DNA"/>
</dbReference>
<name>A0A846H6H1_9CYAN</name>
<evidence type="ECO:0000256" key="4">
    <source>
        <dbReference type="ARBA" id="ARBA00022777"/>
    </source>
</evidence>